<dbReference type="Gene3D" id="1.20.1050.60">
    <property type="entry name" value="alpha-1,2-mannosidase"/>
    <property type="match status" value="1"/>
</dbReference>
<dbReference type="GO" id="GO:0006516">
    <property type="term" value="P:glycoprotein catabolic process"/>
    <property type="evidence" value="ECO:0007669"/>
    <property type="project" value="TreeGrafter"/>
</dbReference>
<protein>
    <submittedName>
        <fullName evidence="2">Alpha-1,2-mannosidase</fullName>
    </submittedName>
</protein>
<dbReference type="SUPFAM" id="SSF48208">
    <property type="entry name" value="Six-hairpin glycosidases"/>
    <property type="match status" value="1"/>
</dbReference>
<name>A0A3B1DHW5_9ZZZZ</name>
<dbReference type="InterPro" id="IPR011658">
    <property type="entry name" value="PA14_dom"/>
</dbReference>
<dbReference type="EMBL" id="UOGD01000405">
    <property type="protein sequence ID" value="VAX28217.1"/>
    <property type="molecule type" value="Genomic_DNA"/>
</dbReference>
<dbReference type="InterPro" id="IPR014718">
    <property type="entry name" value="GH-type_carb-bd"/>
</dbReference>
<dbReference type="Pfam" id="PF13290">
    <property type="entry name" value="CHB_HEX_C_1"/>
    <property type="match status" value="1"/>
</dbReference>
<dbReference type="GO" id="GO:0005975">
    <property type="term" value="P:carbohydrate metabolic process"/>
    <property type="evidence" value="ECO:0007669"/>
    <property type="project" value="InterPro"/>
</dbReference>
<dbReference type="InterPro" id="IPR050883">
    <property type="entry name" value="PNGase"/>
</dbReference>
<dbReference type="GO" id="GO:0030246">
    <property type="term" value="F:carbohydrate binding"/>
    <property type="evidence" value="ECO:0007669"/>
    <property type="project" value="InterPro"/>
</dbReference>
<accession>A0A3B1DHW5</accession>
<reference evidence="2" key="1">
    <citation type="submission" date="2018-06" db="EMBL/GenBank/DDBJ databases">
        <authorList>
            <person name="Zhirakovskaya E."/>
        </authorList>
    </citation>
    <scope>NUCLEOTIDE SEQUENCE</scope>
</reference>
<dbReference type="Gene3D" id="3.90.182.10">
    <property type="entry name" value="Toxin - Anthrax Protective Antigen,domain 1"/>
    <property type="match status" value="1"/>
</dbReference>
<dbReference type="InterPro" id="IPR008928">
    <property type="entry name" value="6-hairpin_glycosidase_sf"/>
</dbReference>
<dbReference type="AlphaFoldDB" id="A0A3B1DHW5"/>
<dbReference type="PANTHER" id="PTHR12143">
    <property type="entry name" value="PEPTIDE N-GLYCANASE PNGASE -RELATED"/>
    <property type="match status" value="1"/>
</dbReference>
<dbReference type="PANTHER" id="PTHR12143:SF39">
    <property type="entry name" value="SECRETED PROTEIN"/>
    <property type="match status" value="1"/>
</dbReference>
<dbReference type="GO" id="GO:0005829">
    <property type="term" value="C:cytosol"/>
    <property type="evidence" value="ECO:0007669"/>
    <property type="project" value="TreeGrafter"/>
</dbReference>
<dbReference type="GO" id="GO:0000224">
    <property type="term" value="F:peptide-N4-(N-acetyl-beta-glucosaminyl)asparagine amidase activity"/>
    <property type="evidence" value="ECO:0007669"/>
    <property type="project" value="TreeGrafter"/>
</dbReference>
<dbReference type="Gene3D" id="2.70.98.10">
    <property type="match status" value="1"/>
</dbReference>
<dbReference type="InterPro" id="IPR059177">
    <property type="entry name" value="GH29D-like_dom"/>
</dbReference>
<dbReference type="PROSITE" id="PS51820">
    <property type="entry name" value="PA14"/>
    <property type="match status" value="1"/>
</dbReference>
<dbReference type="InterPro" id="IPR037524">
    <property type="entry name" value="PA14/GLEYA"/>
</dbReference>
<dbReference type="InterPro" id="IPR012939">
    <property type="entry name" value="Glyco_hydro_92"/>
</dbReference>
<evidence type="ECO:0000259" key="1">
    <source>
        <dbReference type="PROSITE" id="PS51820"/>
    </source>
</evidence>
<dbReference type="FunFam" id="3.30.2080.10:FF:000001">
    <property type="entry name" value="Alpha-1,2-mannosidase subfamily"/>
    <property type="match status" value="1"/>
</dbReference>
<dbReference type="InterPro" id="IPR041371">
    <property type="entry name" value="GH92_N"/>
</dbReference>
<dbReference type="SMART" id="SM00758">
    <property type="entry name" value="PA14"/>
    <property type="match status" value="1"/>
</dbReference>
<dbReference type="Gene3D" id="3.30.2080.10">
    <property type="entry name" value="GH92 mannosidase domain"/>
    <property type="match status" value="1"/>
</dbReference>
<gene>
    <name evidence="2" type="ORF">MNBD_IGNAVI01-1216</name>
</gene>
<organism evidence="2">
    <name type="scientific">hydrothermal vent metagenome</name>
    <dbReference type="NCBI Taxonomy" id="652676"/>
    <lineage>
        <taxon>unclassified sequences</taxon>
        <taxon>metagenomes</taxon>
        <taxon>ecological metagenomes</taxon>
    </lineage>
</organism>
<dbReference type="Pfam" id="PF17678">
    <property type="entry name" value="Glyco_hydro_92N"/>
    <property type="match status" value="1"/>
</dbReference>
<evidence type="ECO:0000313" key="2">
    <source>
        <dbReference type="EMBL" id="VAX28217.1"/>
    </source>
</evidence>
<dbReference type="NCBIfam" id="TIGR01180">
    <property type="entry name" value="aman2_put"/>
    <property type="match status" value="1"/>
</dbReference>
<dbReference type="Gene3D" id="1.20.1610.10">
    <property type="entry name" value="alpha-1,2-mannosidases domains"/>
    <property type="match status" value="1"/>
</dbReference>
<feature type="domain" description="PA14" evidence="1">
    <location>
        <begin position="845"/>
        <end position="981"/>
    </location>
</feature>
<sequence>MKNIFWIVLVIPSIFLSMIFGQSTNSENLVDYTKLVDPMIGTDWNGHTFPGVTLPNGMVQLSPDTKTSTWNNCSGYHYSDKSILGFSHTHYSGTGAGGGGDILFMPTVGEIKLKAGDEENTESGYRSKFSHENESASPGYYSVFLDDYNIQVALTATKRVGFHKYTFPKSDQANVILDLAHGLFDSPDSLFLQVNENEISGYRAASGGLDNSNTIYFAGKFSKPYASYGLAINDTIRKNISIAKGKNVKAYFRFNTKENESVLLKVAISTVSIDGARKNLEAEIPLWNFDNIRRSARETWNKELNKIQVEGGTKDQQKIFYTAMYHALIHPNIYMDVDKKYRGIDGEIYKAENFDNYTTFSLWDTFRALHPLMTIIDQEKTNQYIKTFIERYEHGLNMPIMEFSGNETYTMIGYHSVSVLADAYVKGIRDYDVKKAYKAMKQLADGERAGKDDYLRYGFVPDDFYIESVSRTLEYSYDDWCVTRLAKDFNKTDYNKFSQRGEFYKNVFSKEVGFMRPKDSNYKWVKNFDPMQVTKLHYTEANAYQYTPFVPQDIKGLIELFGGDEKFEKWLDNYFTTTADPSKITDADVTGLIGQYAHGNEPSHHVAYLYNYAGVPWKTQKMVREIFDTQYNATPKGISGNDDTGQMSAWYIFSAMGFYPVTPGLDYYVIGSPLFDKVTINLENGNKFEIISKNNNADSPYIQSVTLNGENYSRSYLNHSDIMNGSKMVITMGNHPNKNWGTAKKDRPYSPKYECASVPMVNSTGRKFLESSSVSLSCENDKATIRYTLDGSEPDKNSEKFTHQITIAKTSVLKAKCFVDGIHPSYTVAFVFEKLKLQPALNVSNLKQGLKYIYKEVGCAKTADLDKYPSDNSGIISTFNIDSIKDQRAFGYIYEGFIKAPVDGLYTFYLESNDGSVLFLDNKLIIDNDGDHMLQTLYAKVALKKGFHSMKLKYFQMGGGKKLLVRWEKPNSDIEEIPAEVLYH</sequence>
<dbReference type="Pfam" id="PF07971">
    <property type="entry name" value="Glyco_hydro_92"/>
    <property type="match status" value="1"/>
</dbReference>
<dbReference type="SUPFAM" id="SSF56988">
    <property type="entry name" value="Anthrax protective antigen"/>
    <property type="match status" value="1"/>
</dbReference>
<proteinExistence type="predicted"/>
<dbReference type="Pfam" id="PF07691">
    <property type="entry name" value="PA14"/>
    <property type="match status" value="1"/>
</dbReference>
<dbReference type="InterPro" id="IPR005887">
    <property type="entry name" value="GH92_a_mannosidase_put"/>
</dbReference>